<name>A0ABW2ZD19_9SPHI</name>
<dbReference type="Pfam" id="PF14344">
    <property type="entry name" value="DUF4397"/>
    <property type="match status" value="1"/>
</dbReference>
<evidence type="ECO:0000313" key="3">
    <source>
        <dbReference type="Proteomes" id="UP001597073"/>
    </source>
</evidence>
<dbReference type="RefSeq" id="WP_377138929.1">
    <property type="nucleotide sequence ID" value="NZ_JBHTIA010000003.1"/>
</dbReference>
<keyword evidence="3" id="KW-1185">Reference proteome</keyword>
<accession>A0ABW2ZD19</accession>
<reference evidence="3" key="1">
    <citation type="journal article" date="2019" name="Int. J. Syst. Evol. Microbiol.">
        <title>The Global Catalogue of Microorganisms (GCM) 10K type strain sequencing project: providing services to taxonomists for standard genome sequencing and annotation.</title>
        <authorList>
            <consortium name="The Broad Institute Genomics Platform"/>
            <consortium name="The Broad Institute Genome Sequencing Center for Infectious Disease"/>
            <person name="Wu L."/>
            <person name="Ma J."/>
        </authorList>
    </citation>
    <scope>NUCLEOTIDE SEQUENCE [LARGE SCALE GENOMIC DNA]</scope>
    <source>
        <strain evidence="3">CCUG 60742</strain>
    </source>
</reference>
<comment type="caution">
    <text evidence="2">The sequence shown here is derived from an EMBL/GenBank/DDBJ whole genome shotgun (WGS) entry which is preliminary data.</text>
</comment>
<feature type="domain" description="DUF4397" evidence="1">
    <location>
        <begin position="148"/>
        <end position="226"/>
    </location>
</feature>
<dbReference type="Proteomes" id="UP001597073">
    <property type="component" value="Unassembled WGS sequence"/>
</dbReference>
<sequence>MAKNNKSGILLGLGLFIMGVMIIPMLASCSKTGVSGGSGQNARLQIVNLSPDIQPFNLYAFFIKQSAASYYYPNPSGYFLVNTIDTPFQIRTSVTTNGINPTNLLTLPGSLKPGVPYTWFVTGLKADSSLTSIVTVDTAGAPPNGRGKVRFVNASPTAINMNLTLNDTAAFKNIPYKTVTDYIEVTAGNYDFNVVATSAPKTVLAPVNKYTVLDGKLYTVYFYGLSNSTDSAKYSANILLNSLPVGTKY</sequence>
<evidence type="ECO:0000313" key="2">
    <source>
        <dbReference type="EMBL" id="MFD0764080.1"/>
    </source>
</evidence>
<dbReference type="InterPro" id="IPR025510">
    <property type="entry name" value="DUF4397"/>
</dbReference>
<proteinExistence type="predicted"/>
<gene>
    <name evidence="2" type="ORF">ACFQZI_04410</name>
</gene>
<evidence type="ECO:0000259" key="1">
    <source>
        <dbReference type="Pfam" id="PF14344"/>
    </source>
</evidence>
<organism evidence="2 3">
    <name type="scientific">Mucilaginibacter lutimaris</name>
    <dbReference type="NCBI Taxonomy" id="931629"/>
    <lineage>
        <taxon>Bacteria</taxon>
        <taxon>Pseudomonadati</taxon>
        <taxon>Bacteroidota</taxon>
        <taxon>Sphingobacteriia</taxon>
        <taxon>Sphingobacteriales</taxon>
        <taxon>Sphingobacteriaceae</taxon>
        <taxon>Mucilaginibacter</taxon>
    </lineage>
</organism>
<dbReference type="PROSITE" id="PS51257">
    <property type="entry name" value="PROKAR_LIPOPROTEIN"/>
    <property type="match status" value="1"/>
</dbReference>
<protein>
    <submittedName>
        <fullName evidence="2">DUF4397 domain-containing protein</fullName>
    </submittedName>
</protein>
<dbReference type="EMBL" id="JBHTIA010000003">
    <property type="protein sequence ID" value="MFD0764080.1"/>
    <property type="molecule type" value="Genomic_DNA"/>
</dbReference>